<evidence type="ECO:0000313" key="4">
    <source>
        <dbReference type="EMBL" id="CAG7838277.1"/>
    </source>
</evidence>
<reference evidence="4" key="1">
    <citation type="submission" date="2021-06" db="EMBL/GenBank/DDBJ databases">
        <authorList>
            <person name="Hodson N. C."/>
            <person name="Mongue J. A."/>
            <person name="Jaron S. K."/>
        </authorList>
    </citation>
    <scope>NUCLEOTIDE SEQUENCE</scope>
</reference>
<feature type="chain" id="PRO_5035170724" description="Kazal-like domain-containing protein" evidence="2">
    <location>
        <begin position="17"/>
        <end position="460"/>
    </location>
</feature>
<feature type="signal peptide" evidence="2">
    <location>
        <begin position="1"/>
        <end position="16"/>
    </location>
</feature>
<dbReference type="EMBL" id="CAJVCH010571692">
    <property type="protein sequence ID" value="CAG7838277.1"/>
    <property type="molecule type" value="Genomic_DNA"/>
</dbReference>
<keyword evidence="2" id="KW-0732">Signal</keyword>
<evidence type="ECO:0000256" key="2">
    <source>
        <dbReference type="SAM" id="SignalP"/>
    </source>
</evidence>
<gene>
    <name evidence="4" type="ORF">AFUS01_LOCUS47263</name>
</gene>
<evidence type="ECO:0000259" key="3">
    <source>
        <dbReference type="PROSITE" id="PS51465"/>
    </source>
</evidence>
<dbReference type="AlphaFoldDB" id="A0A8J2LK02"/>
<evidence type="ECO:0000313" key="5">
    <source>
        <dbReference type="Proteomes" id="UP000708208"/>
    </source>
</evidence>
<feature type="domain" description="Kazal-like" evidence="3">
    <location>
        <begin position="386"/>
        <end position="458"/>
    </location>
</feature>
<accession>A0A8J2LK02</accession>
<organism evidence="4 5">
    <name type="scientific">Allacma fusca</name>
    <dbReference type="NCBI Taxonomy" id="39272"/>
    <lineage>
        <taxon>Eukaryota</taxon>
        <taxon>Metazoa</taxon>
        <taxon>Ecdysozoa</taxon>
        <taxon>Arthropoda</taxon>
        <taxon>Hexapoda</taxon>
        <taxon>Collembola</taxon>
        <taxon>Symphypleona</taxon>
        <taxon>Sminthuridae</taxon>
        <taxon>Allacma</taxon>
    </lineage>
</organism>
<keyword evidence="5" id="KW-1185">Reference proteome</keyword>
<feature type="region of interest" description="Disordered" evidence="1">
    <location>
        <begin position="37"/>
        <end position="60"/>
    </location>
</feature>
<name>A0A8J2LK02_9HEXA</name>
<proteinExistence type="predicted"/>
<evidence type="ECO:0000256" key="1">
    <source>
        <dbReference type="SAM" id="MobiDB-lite"/>
    </source>
</evidence>
<dbReference type="PROSITE" id="PS51465">
    <property type="entry name" value="KAZAL_2"/>
    <property type="match status" value="2"/>
</dbReference>
<dbReference type="Proteomes" id="UP000708208">
    <property type="component" value="Unassembled WGS sequence"/>
</dbReference>
<protein>
    <recommendedName>
        <fullName evidence="3">Kazal-like domain-containing protein</fullName>
    </recommendedName>
</protein>
<comment type="caution">
    <text evidence="4">The sequence shown here is derived from an EMBL/GenBank/DDBJ whole genome shotgun (WGS) entry which is preliminary data.</text>
</comment>
<sequence>MFRIILLFLAFSGLQGARHPCPQVCNCPLPGSYVPSESESDDKYGETYYYPESDPSSETPKGICGSNKHLFFDKCWLDVHNAIFPDDVVEISDPSFCNRDNCICDPVDPVYNPICVLDTETGELTTVSNLCQLNCLECSKDVLVVHCGPCEVNCTEIETRLNCLGPPPPCKNDPELDHFARINAVCICPLIFLPVCTIDPKNGDLITFSNSCSLNCAIKEGAVLELLYKNAFPGLQGARHPLTQDCNCPLPGSYVPPKESESDDKYAETYYYPESVPSSETPQGICCSNKQLFVDTCWMDVHNAIFSDDVKEISDTSFCKGDNCTCEPFDPVYNPICVLETETGELTTVLNPNELNCMKCSKDVLVVHCGPCEVNCTEIETRLNCLGPPPPCKNDPELHDMATNDDDCVCPFIYRPVCTIDPKTLDFITFSNNCHLDCAIKDGAVLELLYINGTGSCPCT</sequence>
<feature type="domain" description="Kazal-like" evidence="3">
    <location>
        <begin position="91"/>
        <end position="152"/>
    </location>
</feature>
<dbReference type="InterPro" id="IPR002350">
    <property type="entry name" value="Kazal_dom"/>
</dbReference>